<dbReference type="AlphaFoldDB" id="A0A383W523"/>
<proteinExistence type="inferred from homology"/>
<feature type="region of interest" description="Disordered" evidence="8">
    <location>
        <begin position="135"/>
        <end position="157"/>
    </location>
</feature>
<dbReference type="PANTHER" id="PTHR10012">
    <property type="entry name" value="SERINE/THREONINE-PROTEIN PHOSPHATASE 2A REGULATORY SUBUNIT B"/>
    <property type="match status" value="1"/>
</dbReference>
<dbReference type="GO" id="GO:0005634">
    <property type="term" value="C:nucleus"/>
    <property type="evidence" value="ECO:0007669"/>
    <property type="project" value="TreeGrafter"/>
</dbReference>
<reference evidence="9 11" key="1">
    <citation type="submission" date="2016-10" db="EMBL/GenBank/DDBJ databases">
        <authorList>
            <person name="Cai Z."/>
        </authorList>
    </citation>
    <scope>NUCLEOTIDE SEQUENCE [LARGE SCALE GENOMIC DNA]</scope>
</reference>
<dbReference type="Pfam" id="PF03095">
    <property type="entry name" value="PTPA"/>
    <property type="match status" value="1"/>
</dbReference>
<gene>
    <name evidence="9" type="ORF">BQ4739_LOCUS12481</name>
    <name evidence="10" type="ORF">BQ4739_LOCUS18983</name>
</gene>
<dbReference type="GO" id="GO:0000159">
    <property type="term" value="C:protein phosphatase type 2A complex"/>
    <property type="evidence" value="ECO:0007669"/>
    <property type="project" value="TreeGrafter"/>
</dbReference>
<evidence type="ECO:0000313" key="9">
    <source>
        <dbReference type="EMBL" id="SZX72293.1"/>
    </source>
</evidence>
<evidence type="ECO:0000256" key="3">
    <source>
        <dbReference type="ARBA" id="ARBA00011019"/>
    </source>
</evidence>
<evidence type="ECO:0000256" key="7">
    <source>
        <dbReference type="RuleBase" id="RU361210"/>
    </source>
</evidence>
<accession>A0A383W523</accession>
<dbReference type="Gene3D" id="1.20.120.1150">
    <property type="match status" value="1"/>
</dbReference>
<keyword evidence="4 7" id="KW-0963">Cytoplasm</keyword>
<feature type="compositionally biased region" description="Low complexity" evidence="8">
    <location>
        <begin position="139"/>
        <end position="156"/>
    </location>
</feature>
<dbReference type="EMBL" id="FNXT01001327">
    <property type="protein sequence ID" value="SZX78667.1"/>
    <property type="molecule type" value="Genomic_DNA"/>
</dbReference>
<dbReference type="EMBL" id="FNXT01001125">
    <property type="protein sequence ID" value="SZX72293.1"/>
    <property type="molecule type" value="Genomic_DNA"/>
</dbReference>
<evidence type="ECO:0000313" key="10">
    <source>
        <dbReference type="EMBL" id="SZX78667.1"/>
    </source>
</evidence>
<evidence type="ECO:0000256" key="2">
    <source>
        <dbReference type="ARBA" id="ARBA00004496"/>
    </source>
</evidence>
<name>A0A383W523_TETOB</name>
<protein>
    <recommendedName>
        <fullName evidence="7">Serine/threonine-protein phosphatase 2A activator</fullName>
        <ecNumber evidence="7">5.2.1.8</ecNumber>
    </recommendedName>
    <alternativeName>
        <fullName evidence="7">Phosphotyrosyl phosphatase activator</fullName>
    </alternativeName>
</protein>
<dbReference type="Proteomes" id="UP000256970">
    <property type="component" value="Unassembled WGS sequence"/>
</dbReference>
<keyword evidence="11" id="KW-1185">Reference proteome</keyword>
<evidence type="ECO:0000256" key="5">
    <source>
        <dbReference type="ARBA" id="ARBA00023110"/>
    </source>
</evidence>
<dbReference type="GO" id="GO:0005737">
    <property type="term" value="C:cytoplasm"/>
    <property type="evidence" value="ECO:0007669"/>
    <property type="project" value="UniProtKB-SubCell"/>
</dbReference>
<dbReference type="EC" id="5.2.1.8" evidence="7"/>
<evidence type="ECO:0000256" key="8">
    <source>
        <dbReference type="SAM" id="MobiDB-lite"/>
    </source>
</evidence>
<comment type="subcellular location">
    <subcellularLocation>
        <location evidence="2 7">Cytoplasm</location>
    </subcellularLocation>
</comment>
<keyword evidence="5 7" id="KW-0697">Rotamase</keyword>
<dbReference type="InterPro" id="IPR037218">
    <property type="entry name" value="PTPA_sf"/>
</dbReference>
<feature type="compositionally biased region" description="Low complexity" evidence="8">
    <location>
        <begin position="1"/>
        <end position="26"/>
    </location>
</feature>
<dbReference type="InterPro" id="IPR043170">
    <property type="entry name" value="PTPA_C_lid"/>
</dbReference>
<dbReference type="PANTHER" id="PTHR10012:SF0">
    <property type="entry name" value="SERINE_THREONINE-PROTEIN PHOSPHATASE 2A ACTIVATOR"/>
    <property type="match status" value="1"/>
</dbReference>
<dbReference type="CDD" id="cd04087">
    <property type="entry name" value="PTPA"/>
    <property type="match status" value="1"/>
</dbReference>
<comment type="catalytic activity">
    <reaction evidence="1 7">
        <text>[protein]-peptidylproline (omega=180) = [protein]-peptidylproline (omega=0)</text>
        <dbReference type="Rhea" id="RHEA:16237"/>
        <dbReference type="Rhea" id="RHEA-COMP:10747"/>
        <dbReference type="Rhea" id="RHEA-COMP:10748"/>
        <dbReference type="ChEBI" id="CHEBI:83833"/>
        <dbReference type="ChEBI" id="CHEBI:83834"/>
        <dbReference type="EC" id="5.2.1.8"/>
    </reaction>
</comment>
<organism evidence="9 11">
    <name type="scientific">Tetradesmus obliquus</name>
    <name type="common">Green alga</name>
    <name type="synonym">Acutodesmus obliquus</name>
    <dbReference type="NCBI Taxonomy" id="3088"/>
    <lineage>
        <taxon>Eukaryota</taxon>
        <taxon>Viridiplantae</taxon>
        <taxon>Chlorophyta</taxon>
        <taxon>core chlorophytes</taxon>
        <taxon>Chlorophyceae</taxon>
        <taxon>CS clade</taxon>
        <taxon>Sphaeropleales</taxon>
        <taxon>Scenedesmaceae</taxon>
        <taxon>Tetradesmus</taxon>
    </lineage>
</organism>
<dbReference type="GO" id="GO:0007052">
    <property type="term" value="P:mitotic spindle organization"/>
    <property type="evidence" value="ECO:0007669"/>
    <property type="project" value="TreeGrafter"/>
</dbReference>
<keyword evidence="6 7" id="KW-0413">Isomerase</keyword>
<dbReference type="STRING" id="3088.A0A383W523"/>
<comment type="function">
    <text evidence="7">PPIases accelerate the folding of proteins. It catalyzes the cis-trans isomerization of proline imidic peptide bonds in oligopeptides.</text>
</comment>
<dbReference type="GO" id="GO:0008160">
    <property type="term" value="F:protein tyrosine phosphatase activator activity"/>
    <property type="evidence" value="ECO:0007669"/>
    <property type="project" value="TreeGrafter"/>
</dbReference>
<dbReference type="GO" id="GO:0003755">
    <property type="term" value="F:peptidyl-prolyl cis-trans isomerase activity"/>
    <property type="evidence" value="ECO:0007669"/>
    <property type="project" value="UniProtKB-KW"/>
</dbReference>
<evidence type="ECO:0000256" key="1">
    <source>
        <dbReference type="ARBA" id="ARBA00000971"/>
    </source>
</evidence>
<dbReference type="SUPFAM" id="SSF140984">
    <property type="entry name" value="PTPA-like"/>
    <property type="match status" value="1"/>
</dbReference>
<dbReference type="InterPro" id="IPR004327">
    <property type="entry name" value="Phstyr_phstse_ac"/>
</dbReference>
<sequence>MAEPSGSGSAAASAAVAEPPAAAEASRPPPDIRAPAVGSPTHHPPTHKPLTHNPPSPTAGRAPWASCPATGSPFPQLARPDPNLGVISSSKKADRMSPTAAPWVAAPSMGPPSSQLHTGRPVQGLIQAEPQLPPLAVPAAGTSSGSGSSSSSSSAGFVQPSKAIQDAEGLKTFLQGKTVKSFVAFILSLNQAAAGTKLSQAFELSPCLALLRGMLDDLWALVDATPPVQQSLRYGNPAFRTWFAAMMDRTPQWVGKLLPLELQGAAVELLPYLLDSFGNPTRIDYGTGHETTFVAFLHCLAALGLVTEADRQALVCVVFNRYLELMRHIQTTYWLEPAGSHGVWGLDDYQFLPFVWGSGQLIGHPLIRPKSIHNEELLGMYGDDYMYLAAVKFVKAVKKGALQETSPMLDDVSSVPSWAKVNSGMVKMYQVEVLSKFPIMQHFLFGSLLPFE</sequence>
<dbReference type="FunFam" id="1.20.120.1150:FF:000002">
    <property type="entry name" value="Serine/threonine-protein phosphatase 2A activator"/>
    <property type="match status" value="1"/>
</dbReference>
<evidence type="ECO:0000256" key="4">
    <source>
        <dbReference type="ARBA" id="ARBA00022490"/>
    </source>
</evidence>
<evidence type="ECO:0000256" key="6">
    <source>
        <dbReference type="ARBA" id="ARBA00023235"/>
    </source>
</evidence>
<feature type="region of interest" description="Disordered" evidence="8">
    <location>
        <begin position="1"/>
        <end position="119"/>
    </location>
</feature>
<evidence type="ECO:0000313" key="11">
    <source>
        <dbReference type="Proteomes" id="UP000256970"/>
    </source>
</evidence>
<comment type="similarity">
    <text evidence="3 7">Belongs to the PTPA-type PPIase family.</text>
</comment>